<evidence type="ECO:0000313" key="8">
    <source>
        <dbReference type="Proteomes" id="UP000594688"/>
    </source>
</evidence>
<accession>A0A7T0G050</accession>
<feature type="transmembrane region" description="Helical" evidence="5">
    <location>
        <begin position="53"/>
        <end position="72"/>
    </location>
</feature>
<evidence type="ECO:0000256" key="2">
    <source>
        <dbReference type="ARBA" id="ARBA00022692"/>
    </source>
</evidence>
<protein>
    <submittedName>
        <fullName evidence="7">DUF4149 domain-containing protein</fullName>
    </submittedName>
</protein>
<proteinExistence type="predicted"/>
<feature type="transmembrane region" description="Helical" evidence="5">
    <location>
        <begin position="130"/>
        <end position="149"/>
    </location>
</feature>
<dbReference type="Proteomes" id="UP000594688">
    <property type="component" value="Chromosome"/>
</dbReference>
<evidence type="ECO:0000259" key="6">
    <source>
        <dbReference type="Pfam" id="PF13664"/>
    </source>
</evidence>
<organism evidence="7 8">
    <name type="scientific">Candidatus Nitronauta litoralis</name>
    <dbReference type="NCBI Taxonomy" id="2705533"/>
    <lineage>
        <taxon>Bacteria</taxon>
        <taxon>Pseudomonadati</taxon>
        <taxon>Nitrospinota/Tectimicrobiota group</taxon>
        <taxon>Nitrospinota</taxon>
        <taxon>Nitrospinia</taxon>
        <taxon>Nitrospinales</taxon>
        <taxon>Nitrospinaceae</taxon>
        <taxon>Candidatus Nitronauta</taxon>
    </lineage>
</organism>
<dbReference type="InterPro" id="IPR025423">
    <property type="entry name" value="TMEM205-like"/>
</dbReference>
<comment type="subcellular location">
    <subcellularLocation>
        <location evidence="1">Membrane</location>
    </subcellularLocation>
</comment>
<keyword evidence="3 5" id="KW-1133">Transmembrane helix</keyword>
<feature type="transmembrane region" description="Helical" evidence="5">
    <location>
        <begin position="78"/>
        <end position="95"/>
    </location>
</feature>
<gene>
    <name evidence="7" type="ORF">G3M70_06465</name>
</gene>
<evidence type="ECO:0000256" key="5">
    <source>
        <dbReference type="SAM" id="Phobius"/>
    </source>
</evidence>
<evidence type="ECO:0000256" key="3">
    <source>
        <dbReference type="ARBA" id="ARBA00022989"/>
    </source>
</evidence>
<dbReference type="KEGG" id="nli:G3M70_06465"/>
<dbReference type="Pfam" id="PF13664">
    <property type="entry name" value="DUF4149"/>
    <property type="match status" value="1"/>
</dbReference>
<keyword evidence="2 5" id="KW-0812">Transmembrane</keyword>
<feature type="transmembrane region" description="Helical" evidence="5">
    <location>
        <begin position="6"/>
        <end position="32"/>
    </location>
</feature>
<reference evidence="7 8" key="1">
    <citation type="submission" date="2020-02" db="EMBL/GenBank/DDBJ databases">
        <title>Genomic and physiological characterization of two novel Nitrospinaceae genera.</title>
        <authorList>
            <person name="Mueller A.J."/>
            <person name="Jung M.-Y."/>
            <person name="Strachan C.R."/>
            <person name="Herbold C.W."/>
            <person name="Kirkegaard R.H."/>
            <person name="Daims H."/>
        </authorList>
    </citation>
    <scope>NUCLEOTIDE SEQUENCE [LARGE SCALE GENOMIC DNA]</scope>
    <source>
        <strain evidence="7">EB</strain>
    </source>
</reference>
<dbReference type="AlphaFoldDB" id="A0A7T0G050"/>
<name>A0A7T0G050_9BACT</name>
<keyword evidence="4 5" id="KW-0472">Membrane</keyword>
<evidence type="ECO:0000256" key="4">
    <source>
        <dbReference type="ARBA" id="ARBA00023136"/>
    </source>
</evidence>
<evidence type="ECO:0000313" key="7">
    <source>
        <dbReference type="EMBL" id="QPJ61548.1"/>
    </source>
</evidence>
<dbReference type="GO" id="GO:0016020">
    <property type="term" value="C:membrane"/>
    <property type="evidence" value="ECO:0007669"/>
    <property type="project" value="UniProtKB-SubCell"/>
</dbReference>
<dbReference type="EMBL" id="CP048685">
    <property type="protein sequence ID" value="QPJ61548.1"/>
    <property type="molecule type" value="Genomic_DNA"/>
</dbReference>
<sequence>MTTFAQFIYLLSLVMWIGSIIFFSFFTAPVVFKQLERPQAGELISAIFPRYYKLQYVCGILMFICLFILQRGSLNPNWFFLAIMLVCSLYAGQVVNPQARQLKEKIKAAGGEDEALEAKFKSLHSLSVKLNSTVLFMGLGMLWITAMHLKM</sequence>
<evidence type="ECO:0000256" key="1">
    <source>
        <dbReference type="ARBA" id="ARBA00004370"/>
    </source>
</evidence>
<feature type="domain" description="TMEM205-like" evidence="6">
    <location>
        <begin position="11"/>
        <end position="106"/>
    </location>
</feature>